<dbReference type="GO" id="GO:0046513">
    <property type="term" value="P:ceramide biosynthetic process"/>
    <property type="evidence" value="ECO:0007669"/>
    <property type="project" value="InterPro"/>
</dbReference>
<feature type="transmembrane region" description="Helical" evidence="6">
    <location>
        <begin position="103"/>
        <end position="127"/>
    </location>
</feature>
<dbReference type="InterPro" id="IPR016439">
    <property type="entry name" value="Lag1/Lac1-like"/>
</dbReference>
<dbReference type="AlphaFoldDB" id="A0A7S4HTD0"/>
<sequence length="329" mass="39096">MAEVSRSLGDVVGFDYIHPIAERIRFFFEGEGAQVCAENEDPNRIRWMIPKEWHIPLSHLLIFFAIAVSMCLIEPLFARLVSRPLARYLNLLEIDRKRFTESIWQLCFYGPAWIFESLIVYNSPWFYHTYLVWEPPFPRQVMSEQIFWLYALQIGWYAHCSFYHLFVDSRKADFYPMLIHHVTALALLLSAFASGYYRCGVLCLYCMDISDIILHIGKPLRLIENVRPLPDITLFVFYISLLGSWLGFRLYLFTAKVLYASLIQSVHYGGWINSDNWVFFNLLLLIILVLQLYWFYLIILSGYKYIRFGEEFDDERDRHNKKKGKRKQK</sequence>
<organism evidence="8">
    <name type="scientific">Vannella robusta</name>
    <dbReference type="NCBI Taxonomy" id="1487602"/>
    <lineage>
        <taxon>Eukaryota</taxon>
        <taxon>Amoebozoa</taxon>
        <taxon>Discosea</taxon>
        <taxon>Flabellinia</taxon>
        <taxon>Vannellidae</taxon>
        <taxon>Vannella</taxon>
    </lineage>
</organism>
<feature type="transmembrane region" description="Helical" evidence="6">
    <location>
        <begin position="277"/>
        <end position="299"/>
    </location>
</feature>
<proteinExistence type="predicted"/>
<evidence type="ECO:0000313" key="8">
    <source>
        <dbReference type="EMBL" id="CAE2208874.1"/>
    </source>
</evidence>
<evidence type="ECO:0000256" key="4">
    <source>
        <dbReference type="ARBA" id="ARBA00023136"/>
    </source>
</evidence>
<dbReference type="EMBL" id="HBKP01006093">
    <property type="protein sequence ID" value="CAE2208874.1"/>
    <property type="molecule type" value="Transcribed_RNA"/>
</dbReference>
<feature type="transmembrane region" description="Helical" evidence="6">
    <location>
        <begin position="147"/>
        <end position="166"/>
    </location>
</feature>
<reference evidence="8" key="1">
    <citation type="submission" date="2021-01" db="EMBL/GenBank/DDBJ databases">
        <authorList>
            <person name="Corre E."/>
            <person name="Pelletier E."/>
            <person name="Niang G."/>
            <person name="Scheremetjew M."/>
            <person name="Finn R."/>
            <person name="Kale V."/>
            <person name="Holt S."/>
            <person name="Cochrane G."/>
            <person name="Meng A."/>
            <person name="Brown T."/>
            <person name="Cohen L."/>
        </authorList>
    </citation>
    <scope>NUCLEOTIDE SEQUENCE</scope>
    <source>
        <strain evidence="8">DIVA3 518/3/11/1/6</strain>
    </source>
</reference>
<evidence type="ECO:0000259" key="7">
    <source>
        <dbReference type="PROSITE" id="PS50922"/>
    </source>
</evidence>
<evidence type="ECO:0000256" key="3">
    <source>
        <dbReference type="ARBA" id="ARBA00022989"/>
    </source>
</evidence>
<dbReference type="SMART" id="SM00724">
    <property type="entry name" value="TLC"/>
    <property type="match status" value="1"/>
</dbReference>
<keyword evidence="4 5" id="KW-0472">Membrane</keyword>
<dbReference type="Pfam" id="PF03798">
    <property type="entry name" value="TRAM_LAG1_CLN8"/>
    <property type="match status" value="1"/>
</dbReference>
<accession>A0A7S4HTD0</accession>
<feature type="domain" description="TLC" evidence="7">
    <location>
        <begin position="97"/>
        <end position="307"/>
    </location>
</feature>
<dbReference type="PROSITE" id="PS50922">
    <property type="entry name" value="TLC"/>
    <property type="match status" value="1"/>
</dbReference>
<dbReference type="InterPro" id="IPR006634">
    <property type="entry name" value="TLC-dom"/>
</dbReference>
<feature type="transmembrane region" description="Helical" evidence="6">
    <location>
        <begin position="60"/>
        <end position="82"/>
    </location>
</feature>
<feature type="transmembrane region" description="Helical" evidence="6">
    <location>
        <begin position="232"/>
        <end position="252"/>
    </location>
</feature>
<comment type="subcellular location">
    <subcellularLocation>
        <location evidence="1">Membrane</location>
        <topology evidence="1">Multi-pass membrane protein</topology>
    </subcellularLocation>
</comment>
<protein>
    <recommendedName>
        <fullName evidence="7">TLC domain-containing protein</fullName>
    </recommendedName>
</protein>
<evidence type="ECO:0000256" key="1">
    <source>
        <dbReference type="ARBA" id="ARBA00004141"/>
    </source>
</evidence>
<dbReference type="GO" id="GO:0050291">
    <property type="term" value="F:sphingosine N-acyltransferase activity"/>
    <property type="evidence" value="ECO:0007669"/>
    <property type="project" value="InterPro"/>
</dbReference>
<feature type="transmembrane region" description="Helical" evidence="6">
    <location>
        <begin position="178"/>
        <end position="196"/>
    </location>
</feature>
<dbReference type="PANTHER" id="PTHR12560:SF0">
    <property type="entry name" value="LD18904P"/>
    <property type="match status" value="1"/>
</dbReference>
<keyword evidence="2 5" id="KW-0812">Transmembrane</keyword>
<keyword evidence="3 6" id="KW-1133">Transmembrane helix</keyword>
<dbReference type="GO" id="GO:0016020">
    <property type="term" value="C:membrane"/>
    <property type="evidence" value="ECO:0007669"/>
    <property type="project" value="UniProtKB-SubCell"/>
</dbReference>
<evidence type="ECO:0000256" key="6">
    <source>
        <dbReference type="SAM" id="Phobius"/>
    </source>
</evidence>
<gene>
    <name evidence="8" type="ORF">VSP0166_LOCUS4391</name>
</gene>
<evidence type="ECO:0000256" key="5">
    <source>
        <dbReference type="PROSITE-ProRule" id="PRU00205"/>
    </source>
</evidence>
<dbReference type="PANTHER" id="PTHR12560">
    <property type="entry name" value="LONGEVITY ASSURANCE FACTOR 1 LAG1"/>
    <property type="match status" value="1"/>
</dbReference>
<evidence type="ECO:0000256" key="2">
    <source>
        <dbReference type="ARBA" id="ARBA00022692"/>
    </source>
</evidence>
<name>A0A7S4HTD0_9EUKA</name>